<dbReference type="GO" id="GO:0035999">
    <property type="term" value="P:tetrahydrofolate interconversion"/>
    <property type="evidence" value="ECO:0007669"/>
    <property type="project" value="TreeGrafter"/>
</dbReference>
<gene>
    <name evidence="5" type="ORF">MNBD_GAMMA11-2192</name>
</gene>
<evidence type="ECO:0000313" key="5">
    <source>
        <dbReference type="EMBL" id="VAW64820.1"/>
    </source>
</evidence>
<accession>A0A3B0XJG6</accession>
<evidence type="ECO:0000256" key="2">
    <source>
        <dbReference type="ARBA" id="ARBA00022741"/>
    </source>
</evidence>
<dbReference type="InterPro" id="IPR002698">
    <property type="entry name" value="FTHF_cligase"/>
</dbReference>
<dbReference type="Pfam" id="PF01812">
    <property type="entry name" value="5-FTHF_cyc-lig"/>
    <property type="match status" value="1"/>
</dbReference>
<keyword evidence="3" id="KW-0067">ATP-binding</keyword>
<dbReference type="Gene3D" id="3.40.50.10420">
    <property type="entry name" value="NagB/RpiA/CoA transferase-like"/>
    <property type="match status" value="1"/>
</dbReference>
<protein>
    <submittedName>
        <fullName evidence="5">5-formyltetrahydrofolate cyclo-ligase</fullName>
        <ecNumber evidence="5">6.3.3.2</ecNumber>
    </submittedName>
</protein>
<reference evidence="5" key="1">
    <citation type="submission" date="2018-06" db="EMBL/GenBank/DDBJ databases">
        <authorList>
            <person name="Zhirakovskaya E."/>
        </authorList>
    </citation>
    <scope>NUCLEOTIDE SEQUENCE</scope>
</reference>
<proteinExistence type="inferred from homology"/>
<dbReference type="InterPro" id="IPR024185">
    <property type="entry name" value="FTHF_cligase-like_sf"/>
</dbReference>
<dbReference type="PANTHER" id="PTHR23407">
    <property type="entry name" value="ATPASE INHIBITOR/5-FORMYLTETRAHYDROFOLATE CYCLO-LIGASE"/>
    <property type="match status" value="1"/>
</dbReference>
<keyword evidence="4" id="KW-0175">Coiled coil</keyword>
<dbReference type="GO" id="GO:0005524">
    <property type="term" value="F:ATP binding"/>
    <property type="evidence" value="ECO:0007669"/>
    <property type="project" value="UniProtKB-KW"/>
</dbReference>
<organism evidence="5">
    <name type="scientific">hydrothermal vent metagenome</name>
    <dbReference type="NCBI Taxonomy" id="652676"/>
    <lineage>
        <taxon>unclassified sequences</taxon>
        <taxon>metagenomes</taxon>
        <taxon>ecological metagenomes</taxon>
    </lineage>
</organism>
<dbReference type="PIRSF" id="PIRSF006806">
    <property type="entry name" value="FTHF_cligase"/>
    <property type="match status" value="1"/>
</dbReference>
<dbReference type="EMBL" id="UOFG01000240">
    <property type="protein sequence ID" value="VAW64820.1"/>
    <property type="molecule type" value="Genomic_DNA"/>
</dbReference>
<evidence type="ECO:0000256" key="1">
    <source>
        <dbReference type="ARBA" id="ARBA00010638"/>
    </source>
</evidence>
<dbReference type="EC" id="6.3.3.2" evidence="5"/>
<dbReference type="NCBIfam" id="TIGR02727">
    <property type="entry name" value="MTHFS_bact"/>
    <property type="match status" value="1"/>
</dbReference>
<comment type="similarity">
    <text evidence="1">Belongs to the 5-formyltetrahydrofolate cyclo-ligase family.</text>
</comment>
<keyword evidence="5" id="KW-0436">Ligase</keyword>
<keyword evidence="2" id="KW-0547">Nucleotide-binding</keyword>
<dbReference type="PANTHER" id="PTHR23407:SF1">
    <property type="entry name" value="5-FORMYLTETRAHYDROFOLATE CYCLO-LIGASE"/>
    <property type="match status" value="1"/>
</dbReference>
<dbReference type="InterPro" id="IPR037171">
    <property type="entry name" value="NagB/RpiA_transferase-like"/>
</dbReference>
<sequence>MDSKTRQRQALRQALRKKRRSLNKATQKAHAKYLARQLLRCSLYKRSRHIGVYLAADGEIDPLPFIHKAWQQNKKTYLPVLAPFTASLYFAPYTPHSKMKLNRFQIAEPDVHPGCWLKPRQMQLILTPLVGFDIMGNRLGMGGGFYDRSLSFTRHRKSAHAPYLAGLAHQLQCVKQLPLQAHDIPMKMIVTEQRLYEIFSV</sequence>
<dbReference type="AlphaFoldDB" id="A0A3B0XJG6"/>
<dbReference type="GO" id="GO:0009396">
    <property type="term" value="P:folic acid-containing compound biosynthetic process"/>
    <property type="evidence" value="ECO:0007669"/>
    <property type="project" value="TreeGrafter"/>
</dbReference>
<dbReference type="GO" id="GO:0030272">
    <property type="term" value="F:5-formyltetrahydrofolate cyclo-ligase activity"/>
    <property type="evidence" value="ECO:0007669"/>
    <property type="project" value="UniProtKB-EC"/>
</dbReference>
<evidence type="ECO:0000256" key="3">
    <source>
        <dbReference type="ARBA" id="ARBA00022840"/>
    </source>
</evidence>
<name>A0A3B0XJG6_9ZZZZ</name>
<evidence type="ECO:0000256" key="4">
    <source>
        <dbReference type="SAM" id="Coils"/>
    </source>
</evidence>
<dbReference type="SUPFAM" id="SSF100950">
    <property type="entry name" value="NagB/RpiA/CoA transferase-like"/>
    <property type="match status" value="1"/>
</dbReference>
<feature type="coiled-coil region" evidence="4">
    <location>
        <begin position="1"/>
        <end position="28"/>
    </location>
</feature>